<dbReference type="Pfam" id="PF05380">
    <property type="entry name" value="Peptidase_A17"/>
    <property type="match status" value="1"/>
</dbReference>
<gene>
    <name evidence="5" type="primary">LOC105272797</name>
</gene>
<name>A0A9R1TQS2_9HYME</name>
<feature type="domain" description="Peptidase A2" evidence="3">
    <location>
        <begin position="265"/>
        <end position="301"/>
    </location>
</feature>
<protein>
    <recommendedName>
        <fullName evidence="3">Peptidase A2 domain-containing protein</fullName>
    </recommendedName>
</protein>
<reference evidence="5" key="1">
    <citation type="submission" date="2025-08" db="UniProtKB">
        <authorList>
            <consortium name="RefSeq"/>
        </authorList>
    </citation>
    <scope>IDENTIFICATION</scope>
    <source>
        <strain evidence="5">USDA-PBARC FA_bdor</strain>
        <tissue evidence="5">Whole organism</tissue>
    </source>
</reference>
<organism evidence="4 5">
    <name type="scientific">Fopius arisanus</name>
    <dbReference type="NCBI Taxonomy" id="64838"/>
    <lineage>
        <taxon>Eukaryota</taxon>
        <taxon>Metazoa</taxon>
        <taxon>Ecdysozoa</taxon>
        <taxon>Arthropoda</taxon>
        <taxon>Hexapoda</taxon>
        <taxon>Insecta</taxon>
        <taxon>Pterygota</taxon>
        <taxon>Neoptera</taxon>
        <taxon>Endopterygota</taxon>
        <taxon>Hymenoptera</taxon>
        <taxon>Apocrita</taxon>
        <taxon>Ichneumonoidea</taxon>
        <taxon>Braconidae</taxon>
        <taxon>Opiinae</taxon>
        <taxon>Fopius</taxon>
    </lineage>
</organism>
<feature type="region of interest" description="Disordered" evidence="2">
    <location>
        <begin position="91"/>
        <end position="130"/>
    </location>
</feature>
<dbReference type="AlphaFoldDB" id="A0A9R1TQS2"/>
<evidence type="ECO:0000313" key="4">
    <source>
        <dbReference type="Proteomes" id="UP000694866"/>
    </source>
</evidence>
<dbReference type="InterPro" id="IPR036397">
    <property type="entry name" value="RNaseH_sf"/>
</dbReference>
<dbReference type="OrthoDB" id="7692148at2759"/>
<accession>A0A9R1TQS2</accession>
<dbReference type="KEGG" id="fas:105272797"/>
<dbReference type="InterPro" id="IPR008042">
    <property type="entry name" value="Retrotrans_Pao"/>
</dbReference>
<dbReference type="InterPro" id="IPR001995">
    <property type="entry name" value="Peptidase_A2_cat"/>
</dbReference>
<dbReference type="GO" id="GO:0006508">
    <property type="term" value="P:proteolysis"/>
    <property type="evidence" value="ECO:0007669"/>
    <property type="project" value="InterPro"/>
</dbReference>
<dbReference type="PANTHER" id="PTHR47331:SF5">
    <property type="entry name" value="RIBONUCLEASE H"/>
    <property type="match status" value="1"/>
</dbReference>
<feature type="compositionally biased region" description="Polar residues" evidence="2">
    <location>
        <begin position="97"/>
        <end position="107"/>
    </location>
</feature>
<keyword evidence="4" id="KW-1185">Reference proteome</keyword>
<dbReference type="InterPro" id="IPR040676">
    <property type="entry name" value="DUF5641"/>
</dbReference>
<dbReference type="Gene3D" id="3.30.420.10">
    <property type="entry name" value="Ribonuclease H-like superfamily/Ribonuclease H"/>
    <property type="match status" value="1"/>
</dbReference>
<evidence type="ECO:0000256" key="1">
    <source>
        <dbReference type="ARBA" id="ARBA00022801"/>
    </source>
</evidence>
<keyword evidence="1" id="KW-0378">Hydrolase</keyword>
<dbReference type="InterPro" id="IPR021109">
    <property type="entry name" value="Peptidase_aspartic_dom_sf"/>
</dbReference>
<evidence type="ECO:0000259" key="3">
    <source>
        <dbReference type="PROSITE" id="PS50175"/>
    </source>
</evidence>
<evidence type="ECO:0000256" key="2">
    <source>
        <dbReference type="SAM" id="MobiDB-lite"/>
    </source>
</evidence>
<evidence type="ECO:0000313" key="5">
    <source>
        <dbReference type="RefSeq" id="XP_011313326.1"/>
    </source>
</evidence>
<dbReference type="PANTHER" id="PTHR47331">
    <property type="entry name" value="PHD-TYPE DOMAIN-CONTAINING PROTEIN"/>
    <property type="match status" value="1"/>
</dbReference>
<sequence length="865" mass="95785">MTAHSAKELNALLTTVSEALNALEALGSPTAHWDQVLVHTVSQRLSSKLREAWEVKVGSSSEYPSVNYFKKFLTGRARAIESIEINSTSRAPVAKPNTVSSSRQATTAKVHHGTAQPMQRARPAQKSAPTGKVTYPCSMCEADHYLTSCSSFRQVTVPARREVVERRYLCYNCLGRQSVRDCRSKTTCQYCGKLHHSMLHSQPSKSACPSSSTEATDQLSCAETSSGGDLPRQPAPSPAQDFRPGVLLATRLGFLVRPDRPAHQVRLLIDPGSEISIISDQLVRQLGVLRLKTQLRISGIGDAASGPALGKVQLTIQSTHSNFQLRVSAYALGQLTNSLPTFSSSQLTWNHLEELQLADPDFLTPAPVDILLGADVYGQLILPNVITNGPSSPSAQLRRLGWIVFGPTEGPDTTPIATSHLTVTNDDLNELLTKFWIQEEVTGAPGVQLSEEEAQCEDHFQRTHSRDSSGRYIVRIPLKASASLLGDSRSSALACLYRLLGKLSRDEVYRQLYTDFRKEYEELGHMRRVSGQLPRSAHQRQLQAEELLRIAHQVTQLCLSGGFPLAKWHSNSPALLTYLQPDSTSQDQRSIQDSFTKILGVSWHPGTDKFKFSVTQPETSSITKRIILSETAQLFDPLGFLAPVVVRAKILLQALWIEKLGWDEPVSPTTAQRWRAPHFGGKWEATVKSVKFHLTRTIGEDLLTFEELTTLLAQIEAVLNSRPLEPLTDDPDDCSALTSGLFLIGQAPTTLPEPSLEQLNVSRLSRWQLIQQKLQGFWKRWSTGYLQRLQAISKWHHPTHQLRIGSLVLLTDERFPPTKWPLARVTALTPGSDGLTRVVSIRTAQTTLTRPIAKLVILPISPSEE</sequence>
<feature type="region of interest" description="Disordered" evidence="2">
    <location>
        <begin position="219"/>
        <end position="242"/>
    </location>
</feature>
<dbReference type="PROSITE" id="PS50175">
    <property type="entry name" value="ASP_PROT_RETROV"/>
    <property type="match status" value="1"/>
</dbReference>
<dbReference type="GeneID" id="105272797"/>
<dbReference type="RefSeq" id="XP_011313326.1">
    <property type="nucleotide sequence ID" value="XM_011315024.1"/>
</dbReference>
<proteinExistence type="predicted"/>
<dbReference type="GO" id="GO:0004190">
    <property type="term" value="F:aspartic-type endopeptidase activity"/>
    <property type="evidence" value="ECO:0007669"/>
    <property type="project" value="InterPro"/>
</dbReference>
<dbReference type="Gene3D" id="2.40.70.10">
    <property type="entry name" value="Acid Proteases"/>
    <property type="match status" value="1"/>
</dbReference>
<dbReference type="GO" id="GO:0003676">
    <property type="term" value="F:nucleic acid binding"/>
    <property type="evidence" value="ECO:0007669"/>
    <property type="project" value="InterPro"/>
</dbReference>
<dbReference type="Proteomes" id="UP000694866">
    <property type="component" value="Unplaced"/>
</dbReference>
<dbReference type="Pfam" id="PF18701">
    <property type="entry name" value="DUF5641"/>
    <property type="match status" value="1"/>
</dbReference>